<dbReference type="Proteomes" id="UP000070444">
    <property type="component" value="Unassembled WGS sequence"/>
</dbReference>
<keyword evidence="2" id="KW-1185">Reference proteome</keyword>
<name>A0A137P0F6_CONC2</name>
<evidence type="ECO:0000313" key="1">
    <source>
        <dbReference type="EMBL" id="KXN68354.1"/>
    </source>
</evidence>
<evidence type="ECO:0000313" key="2">
    <source>
        <dbReference type="Proteomes" id="UP000070444"/>
    </source>
</evidence>
<accession>A0A137P0F6</accession>
<organism evidence="1 2">
    <name type="scientific">Conidiobolus coronatus (strain ATCC 28846 / CBS 209.66 / NRRL 28638)</name>
    <name type="common">Delacroixia coronata</name>
    <dbReference type="NCBI Taxonomy" id="796925"/>
    <lineage>
        <taxon>Eukaryota</taxon>
        <taxon>Fungi</taxon>
        <taxon>Fungi incertae sedis</taxon>
        <taxon>Zoopagomycota</taxon>
        <taxon>Entomophthoromycotina</taxon>
        <taxon>Entomophthoromycetes</taxon>
        <taxon>Entomophthorales</taxon>
        <taxon>Ancylistaceae</taxon>
        <taxon>Conidiobolus</taxon>
    </lineage>
</organism>
<gene>
    <name evidence="1" type="ORF">CONCODRAFT_79762</name>
</gene>
<reference evidence="1 2" key="1">
    <citation type="journal article" date="2015" name="Genome Biol. Evol.">
        <title>Phylogenomic analyses indicate that early fungi evolved digesting cell walls of algal ancestors of land plants.</title>
        <authorList>
            <person name="Chang Y."/>
            <person name="Wang S."/>
            <person name="Sekimoto S."/>
            <person name="Aerts A.L."/>
            <person name="Choi C."/>
            <person name="Clum A."/>
            <person name="LaButti K.M."/>
            <person name="Lindquist E.A."/>
            <person name="Yee Ngan C."/>
            <person name="Ohm R.A."/>
            <person name="Salamov A.A."/>
            <person name="Grigoriev I.V."/>
            <person name="Spatafora J.W."/>
            <person name="Berbee M.L."/>
        </authorList>
    </citation>
    <scope>NUCLEOTIDE SEQUENCE [LARGE SCALE GENOMIC DNA]</scope>
    <source>
        <strain evidence="1 2">NRRL 28638</strain>
    </source>
</reference>
<sequence length="82" mass="9740">MIIRQLKNFKLADLFITESKEYSLDPIDTRTKVYRKGFKSRSRETMKDFDEIVTNGFGVHDNQTDYTLRFSLTPEVVRDPLY</sequence>
<proteinExistence type="predicted"/>
<protein>
    <submittedName>
        <fullName evidence="1">Uncharacterized protein</fullName>
    </submittedName>
</protein>
<dbReference type="AlphaFoldDB" id="A0A137P0F6"/>
<dbReference type="EMBL" id="KQ964580">
    <property type="protein sequence ID" value="KXN68354.1"/>
    <property type="molecule type" value="Genomic_DNA"/>
</dbReference>